<gene>
    <name evidence="1" type="ORF">EUX98_g3476</name>
</gene>
<protein>
    <recommendedName>
        <fullName evidence="3">F-box domain-containing protein</fullName>
    </recommendedName>
</protein>
<dbReference type="AlphaFoldDB" id="A0A4S4MZ79"/>
<evidence type="ECO:0008006" key="3">
    <source>
        <dbReference type="Google" id="ProtNLM"/>
    </source>
</evidence>
<comment type="caution">
    <text evidence="1">The sequence shown here is derived from an EMBL/GenBank/DDBJ whole genome shotgun (WGS) entry which is preliminary data.</text>
</comment>
<name>A0A4S4MZ79_9APHY</name>
<dbReference type="OrthoDB" id="2747681at2759"/>
<dbReference type="Proteomes" id="UP000308730">
    <property type="component" value="Unassembled WGS sequence"/>
</dbReference>
<reference evidence="1 2" key="1">
    <citation type="submission" date="2019-02" db="EMBL/GenBank/DDBJ databases">
        <title>Genome sequencing of the rare red list fungi Antrodiella citrinella (Flaviporus citrinellus).</title>
        <authorList>
            <person name="Buettner E."/>
            <person name="Kellner H."/>
        </authorList>
    </citation>
    <scope>NUCLEOTIDE SEQUENCE [LARGE SCALE GENOMIC DNA]</scope>
    <source>
        <strain evidence="1 2">DSM 108506</strain>
    </source>
</reference>
<accession>A0A4S4MZ79</accession>
<sequence length="440" mass="49273">MSVNKLSIDILQLVLGCVDDKQSIVSCTLVSKTFAPIGQAYLFEAIKLSRLNMVIGFTKFLQDAPRFGGHVRNLHLKGEGVVTRNGHRPGTAQSTVVRDWLHLNELEAVLLGMPRLEILFVERYRIKRDNGNRPSSPLALQRLVLVDIQDASGDATVAGILALVDCFSEIQELILHSISFSDEDYSHLNASHTSIHSVVYEMAVSETVALCEGLVVAKVATQSIDIIVTYWDEVEALAKYLQLCGPSVKRFVFDIVGVLTEDNPQDERIRTWECLSLASCTNLESLILYFSLIDQSEEDEDEEDGDEGVEDEGDGLGPFSGSTSHGIMFSSVCAIMATASPNVRDVTFRIRIDQCDAERLNDKGLDYEKVQDALGRFENLRSVTFEFEEDASEGFSERCQEIIEEKMSATNTMGLLRFEERVIERSQQELLETWPYPRIR</sequence>
<evidence type="ECO:0000313" key="2">
    <source>
        <dbReference type="Proteomes" id="UP000308730"/>
    </source>
</evidence>
<evidence type="ECO:0000313" key="1">
    <source>
        <dbReference type="EMBL" id="THH30711.1"/>
    </source>
</evidence>
<dbReference type="EMBL" id="SGPM01000070">
    <property type="protein sequence ID" value="THH30711.1"/>
    <property type="molecule type" value="Genomic_DNA"/>
</dbReference>
<keyword evidence="2" id="KW-1185">Reference proteome</keyword>
<proteinExistence type="predicted"/>
<organism evidence="1 2">
    <name type="scientific">Antrodiella citrinella</name>
    <dbReference type="NCBI Taxonomy" id="2447956"/>
    <lineage>
        <taxon>Eukaryota</taxon>
        <taxon>Fungi</taxon>
        <taxon>Dikarya</taxon>
        <taxon>Basidiomycota</taxon>
        <taxon>Agaricomycotina</taxon>
        <taxon>Agaricomycetes</taxon>
        <taxon>Polyporales</taxon>
        <taxon>Steccherinaceae</taxon>
        <taxon>Antrodiella</taxon>
    </lineage>
</organism>